<reference evidence="1 2" key="1">
    <citation type="submission" date="2023-07" db="EMBL/GenBank/DDBJ databases">
        <title>Sequencing the genomes of 1000 actinobacteria strains.</title>
        <authorList>
            <person name="Klenk H.-P."/>
        </authorList>
    </citation>
    <scope>NUCLEOTIDE SEQUENCE [LARGE SCALE GENOMIC DNA]</scope>
    <source>
        <strain evidence="1 2">DSM 44388</strain>
    </source>
</reference>
<dbReference type="InterPro" id="IPR010982">
    <property type="entry name" value="Lambda_DNA-bd_dom_sf"/>
</dbReference>
<dbReference type="RefSeq" id="WP_307242897.1">
    <property type="nucleotide sequence ID" value="NZ_JAUSQZ010000001.1"/>
</dbReference>
<evidence type="ECO:0000313" key="1">
    <source>
        <dbReference type="EMBL" id="MDP9827159.1"/>
    </source>
</evidence>
<dbReference type="CDD" id="cd00093">
    <property type="entry name" value="HTH_XRE"/>
    <property type="match status" value="1"/>
</dbReference>
<evidence type="ECO:0000313" key="2">
    <source>
        <dbReference type="Proteomes" id="UP001235712"/>
    </source>
</evidence>
<proteinExistence type="predicted"/>
<dbReference type="Proteomes" id="UP001235712">
    <property type="component" value="Unassembled WGS sequence"/>
</dbReference>
<name>A0ABT9P417_9ACTN</name>
<protein>
    <submittedName>
        <fullName evidence="1">Transcriptional regulator with XRE-family HTH domain</fullName>
    </submittedName>
</protein>
<dbReference type="Gene3D" id="1.10.260.40">
    <property type="entry name" value="lambda repressor-like DNA-binding domains"/>
    <property type="match status" value="1"/>
</dbReference>
<organism evidence="1 2">
    <name type="scientific">Kineosporia succinea</name>
    <dbReference type="NCBI Taxonomy" id="84632"/>
    <lineage>
        <taxon>Bacteria</taxon>
        <taxon>Bacillati</taxon>
        <taxon>Actinomycetota</taxon>
        <taxon>Actinomycetes</taxon>
        <taxon>Kineosporiales</taxon>
        <taxon>Kineosporiaceae</taxon>
        <taxon>Kineosporia</taxon>
    </lineage>
</organism>
<dbReference type="SUPFAM" id="SSF47413">
    <property type="entry name" value="lambda repressor-like DNA-binding domains"/>
    <property type="match status" value="1"/>
</dbReference>
<gene>
    <name evidence="1" type="ORF">J2S57_002908</name>
</gene>
<sequence length="399" mass="44522">MAEVANTRLGNRLRALRQHHFGQPVTQRQLSGALRLSGALISSWESGAAIPPEERLGGYARFFCTQRSIESDPARLVAESDLSPDEEYQRERLFEDLRLLRNEVLDEPNADDFDRETGALGGRFLYYPDGQPITILCTPLSARQLGYTDEAAHAAQLLPAVQYTTNQHHPNFVRNLGNADIDALIELVGHVRAENPTADVQWMTYDRVSSADQFTGHLILLGGVDENIEAVPAGSVNVLEVLRDRLDIPIRMTWDEDGIEFDGEVRVLLDGDGVPTSDPSKIADHEGFRPDWVPGHDDSRKRAYLRGVPQLMSDVAIIQRSRNPFNPGATATRFGGMFSRGTYGAVRAFTDARFRQRNELWLENTLDPEDFWMLLKVPVIAGTTMTPDLGRASARIRTS</sequence>
<comment type="caution">
    <text evidence="1">The sequence shown here is derived from an EMBL/GenBank/DDBJ whole genome shotgun (WGS) entry which is preliminary data.</text>
</comment>
<keyword evidence="2" id="KW-1185">Reference proteome</keyword>
<dbReference type="EMBL" id="JAUSQZ010000001">
    <property type="protein sequence ID" value="MDP9827159.1"/>
    <property type="molecule type" value="Genomic_DNA"/>
</dbReference>
<dbReference type="InterPro" id="IPR001387">
    <property type="entry name" value="Cro/C1-type_HTH"/>
</dbReference>
<accession>A0ABT9P417</accession>